<dbReference type="AlphaFoldDB" id="A0A0D3AVX8"/>
<reference evidence="3 4" key="1">
    <citation type="journal article" date="2014" name="Genome Biol.">
        <title>Transcriptome and methylome profiling reveals relics of genome dominance in the mesopolyploid Brassica oleracea.</title>
        <authorList>
            <person name="Parkin I.A."/>
            <person name="Koh C."/>
            <person name="Tang H."/>
            <person name="Robinson S.J."/>
            <person name="Kagale S."/>
            <person name="Clarke W.E."/>
            <person name="Town C.D."/>
            <person name="Nixon J."/>
            <person name="Krishnakumar V."/>
            <person name="Bidwell S.L."/>
            <person name="Denoeud F."/>
            <person name="Belcram H."/>
            <person name="Links M.G."/>
            <person name="Just J."/>
            <person name="Clarke C."/>
            <person name="Bender T."/>
            <person name="Huebert T."/>
            <person name="Mason A.S."/>
            <person name="Pires J.C."/>
            <person name="Barker G."/>
            <person name="Moore J."/>
            <person name="Walley P.G."/>
            <person name="Manoli S."/>
            <person name="Batley J."/>
            <person name="Edwards D."/>
            <person name="Nelson M.N."/>
            <person name="Wang X."/>
            <person name="Paterson A.H."/>
            <person name="King G."/>
            <person name="Bancroft I."/>
            <person name="Chalhoub B."/>
            <person name="Sharpe A.G."/>
        </authorList>
    </citation>
    <scope>NUCLEOTIDE SEQUENCE</scope>
    <source>
        <strain evidence="3 4">cv. TO1000</strain>
    </source>
</reference>
<organism evidence="3 4">
    <name type="scientific">Brassica oleracea var. oleracea</name>
    <dbReference type="NCBI Taxonomy" id="109376"/>
    <lineage>
        <taxon>Eukaryota</taxon>
        <taxon>Viridiplantae</taxon>
        <taxon>Streptophyta</taxon>
        <taxon>Embryophyta</taxon>
        <taxon>Tracheophyta</taxon>
        <taxon>Spermatophyta</taxon>
        <taxon>Magnoliopsida</taxon>
        <taxon>eudicotyledons</taxon>
        <taxon>Gunneridae</taxon>
        <taxon>Pentapetalae</taxon>
        <taxon>rosids</taxon>
        <taxon>malvids</taxon>
        <taxon>Brassicales</taxon>
        <taxon>Brassicaceae</taxon>
        <taxon>Brassiceae</taxon>
        <taxon>Brassica</taxon>
    </lineage>
</organism>
<dbReference type="STRING" id="109376.A0A0D3AVX8"/>
<evidence type="ECO:0000259" key="2">
    <source>
        <dbReference type="PROSITE" id="PS50090"/>
    </source>
</evidence>
<proteinExistence type="predicted"/>
<evidence type="ECO:0000313" key="4">
    <source>
        <dbReference type="Proteomes" id="UP000032141"/>
    </source>
</evidence>
<dbReference type="InterPro" id="IPR006912">
    <property type="entry name" value="Harbinger_derived_prot"/>
</dbReference>
<dbReference type="Gramene" id="Bo2g138760.1">
    <property type="protein sequence ID" value="Bo2g138760.1"/>
    <property type="gene ID" value="Bo2g138760"/>
</dbReference>
<dbReference type="InterPro" id="IPR001005">
    <property type="entry name" value="SANT/Myb"/>
</dbReference>
<dbReference type="Pfam" id="PF04827">
    <property type="entry name" value="Plant_tran"/>
    <property type="match status" value="1"/>
</dbReference>
<reference evidence="3" key="2">
    <citation type="submission" date="2015-03" db="UniProtKB">
        <authorList>
            <consortium name="EnsemblPlants"/>
        </authorList>
    </citation>
    <scope>IDENTIFICATION</scope>
</reference>
<name>A0A0D3AVX8_BRAOL</name>
<dbReference type="HOGENOM" id="CLU_012390_5_3_1"/>
<feature type="region of interest" description="Disordered" evidence="1">
    <location>
        <begin position="328"/>
        <end position="352"/>
    </location>
</feature>
<dbReference type="PANTHER" id="PTHR45023">
    <property type="match status" value="1"/>
</dbReference>
<dbReference type="Proteomes" id="UP000032141">
    <property type="component" value="Chromosome C2"/>
</dbReference>
<sequence>MRRERMSLITVCFGSLLSFSRIRSIIGEGEGDSLSLSMIPLRDGHDPSLRRSSRKRDPLSPCLVDETTMLALFVAPRGNEDGPISRWLSSRTEITDYLPLRGCPRRRRTALCVSVDLLELEGSILSRGGSRRRRYMALCQWISSTAPEVSVDGSDSLRSVWRDYRSNKRFMWLASVNIWSEIHHTRQRDPIIADELPAEHKERRTWTPTDDLVLISSWLNTSKDPVVGNDQKGGAFWTRIAAYFCASPKLAGCEKREASQCKHRWHKLNELVSKFCWAYEAATREKTSGMNENDVIKSAHEIYYNNNKKKFTIEHAWKELRTDQKYSKRRKFEDGSHTASSASDEVTCRPPGVKAAKARGKKALAEGKNRTDFEAMWKLKEVDFDRKEKLSKMKVLESLVARGEGALEVEGSRRNQYEVKCRVVSQIIGRVVSRDESLDDAFDELFDQHFEQAFEEFTIHGDQEERRKKIKKRAYIERNREEGHNRLWNDYFNETPTYPENFFRQHFRMNKPLFMRIVDRLSNEVQYFHKKKDGFRRISLSPIQKCIAAIRVMAYGSAADTVDEYLRHVSWISRDDRKHRLYALGVEELSTAWKGQYARGSSKPTIVLEAVASYDLRIWHAFFGPPGTLNDINVLDRSLIFDDIIQGRAPKFTFSVNGRQYKMAYYLTDEFIQREENGSSHVDYDFDRDRPTNIANMMDVRTDIRDNPTHHQLKHDLVENIWRRFGDGEDNN</sequence>
<keyword evidence="4" id="KW-1185">Reference proteome</keyword>
<feature type="domain" description="Myb-like" evidence="2">
    <location>
        <begin position="198"/>
        <end position="269"/>
    </location>
</feature>
<dbReference type="PROSITE" id="PS50090">
    <property type="entry name" value="MYB_LIKE"/>
    <property type="match status" value="1"/>
</dbReference>
<evidence type="ECO:0000313" key="3">
    <source>
        <dbReference type="EnsemblPlants" id="Bo2g138760.1"/>
    </source>
</evidence>
<evidence type="ECO:0000256" key="1">
    <source>
        <dbReference type="SAM" id="MobiDB-lite"/>
    </source>
</evidence>
<dbReference type="PANTHER" id="PTHR45023:SF4">
    <property type="entry name" value="GLYCINE-RICH PROTEIN-RELATED"/>
    <property type="match status" value="1"/>
</dbReference>
<dbReference type="EnsemblPlants" id="Bo2g138760.1">
    <property type="protein sequence ID" value="Bo2g138760.1"/>
    <property type="gene ID" value="Bo2g138760"/>
</dbReference>
<accession>A0A0D3AVX8</accession>
<protein>
    <recommendedName>
        <fullName evidence="2">Myb-like domain-containing protein</fullName>
    </recommendedName>
</protein>